<protein>
    <recommendedName>
        <fullName evidence="4">Beta-galactosidase</fullName>
        <ecNumber evidence="4">3.2.1.23</ecNumber>
    </recommendedName>
</protein>
<dbReference type="Gene3D" id="3.20.20.80">
    <property type="entry name" value="Glycosidases"/>
    <property type="match status" value="1"/>
</dbReference>
<sequence length="939" mass="101420">MLAIAILMFPPALATAAPGWTVGLQELDLGRMSQGWGSPQVDKSVGGGPLSIGGRKFANGVGAHAAGEFAIDLHGAARRFSAWVGVDDDAQPPGSVTFQLLGDGKTLWESGVMRAGAPAKEADVDLRGVQRLTLRVGDAGDGDGMDHADWAEARIEGTGLRPKPSPYALDLSKLRALNLAPKTSWSASNPAGDHLAANAEYLVRNGKPWIMVSGEMHPARYPSGQWEEQILKMKAGGLNTISAYIFPSMHEEDEGVFTWTGQRDIRRFVKLCAKHGMFVFLRVGPFCNGECINGGLPQYLHDQGVKVRTNDPRYFDYVRKWYQQVGRQMTGLMFKDGGPIVALQVENEFELAPFAWGFAGAGGEGHMRVLKRLAIEAGLITPIYVCTAWGGAPVPSGEFLPGQGGYAWIAPGEPSPNYLFTDMHNAKQAKYDATQYPVANIETGPGFFCYGQYRPAIPPESSEAIAMMMTARGGNLLGYYMYQGGTHFVGKHGSTGTFPSLSYDFQGPLREFGQANAIYDYLKPVNYFLSDFGDLLAPMVVALPEDPVADSRNVTGLRYGARAHGDSGFLFLNNYQDRVQLPDRHNLQFELKFAHNSLRIPDKGGFDLKQGESAILPFNLDLDGAHLDYALAQLFTRTQTDDGRAVYVFFTPEGMNGQYVFDTKTLAGVKAKSATVSKAGSRTTVSVQPGTDCLMQVKSKSGREFEILTLTRRQALRLTRQDIFGRRRLVLSDNDVVASGGKLRVSQIGGAKLGFAVFPAPKATLVAETGHLAHPGGESEGVFRYYTIQVSKVKPDIQIEGIGGAEVKITSSPSALAGVNDVFLRVSYLGNEATLKRDGALLCDNLFNHAPWEIGLKRFREKLTGAPLVLGVTPPAPIVEIVNNQQVNSGAPNLAAPKGELLVGSYEVTSAPPAGIANKGYIASVTVLPEYAVWVDAGQ</sequence>
<dbReference type="Proteomes" id="UP000287394">
    <property type="component" value="Chromosome"/>
</dbReference>
<dbReference type="GO" id="GO:0005975">
    <property type="term" value="P:carbohydrate metabolic process"/>
    <property type="evidence" value="ECO:0007669"/>
    <property type="project" value="InterPro"/>
</dbReference>
<dbReference type="Pfam" id="PF10435">
    <property type="entry name" value="BetaGal_dom2"/>
    <property type="match status" value="1"/>
</dbReference>
<proteinExistence type="inferred from homology"/>
<dbReference type="InterPro" id="IPR037110">
    <property type="entry name" value="Betagal_dom2_sf"/>
</dbReference>
<dbReference type="InterPro" id="IPR001944">
    <property type="entry name" value="Glycoside_Hdrlase_35"/>
</dbReference>
<keyword evidence="3 4" id="KW-0326">Glycosidase</keyword>
<dbReference type="KEGG" id="ccot:CCAX7_10500"/>
<evidence type="ECO:0000256" key="3">
    <source>
        <dbReference type="ARBA" id="ARBA00023295"/>
    </source>
</evidence>
<evidence type="ECO:0000313" key="6">
    <source>
        <dbReference type="EMBL" id="BDI28999.1"/>
    </source>
</evidence>
<evidence type="ECO:0000256" key="4">
    <source>
        <dbReference type="RuleBase" id="RU000675"/>
    </source>
</evidence>
<evidence type="ECO:0000256" key="5">
    <source>
        <dbReference type="RuleBase" id="RU003679"/>
    </source>
</evidence>
<dbReference type="PRINTS" id="PR00742">
    <property type="entry name" value="GLHYDRLASE35"/>
</dbReference>
<dbReference type="EMBL" id="AP025739">
    <property type="protein sequence ID" value="BDI28999.1"/>
    <property type="molecule type" value="Genomic_DNA"/>
</dbReference>
<keyword evidence="2 4" id="KW-0378">Hydrolase</keyword>
<dbReference type="InterPro" id="IPR018954">
    <property type="entry name" value="Betagal_dom2"/>
</dbReference>
<dbReference type="PANTHER" id="PTHR23421">
    <property type="entry name" value="BETA-GALACTOSIDASE RELATED"/>
    <property type="match status" value="1"/>
</dbReference>
<dbReference type="Gene3D" id="2.60.120.1060">
    <property type="entry name" value="NPCBM/NEW2 domain"/>
    <property type="match status" value="1"/>
</dbReference>
<dbReference type="SUPFAM" id="SSF49785">
    <property type="entry name" value="Galactose-binding domain-like"/>
    <property type="match status" value="1"/>
</dbReference>
<dbReference type="InterPro" id="IPR008979">
    <property type="entry name" value="Galactose-bd-like_sf"/>
</dbReference>
<dbReference type="Pfam" id="PF01301">
    <property type="entry name" value="Glyco_hydro_35"/>
    <property type="match status" value="1"/>
</dbReference>
<evidence type="ECO:0000313" key="7">
    <source>
        <dbReference type="Proteomes" id="UP000287394"/>
    </source>
</evidence>
<evidence type="ECO:0000256" key="1">
    <source>
        <dbReference type="ARBA" id="ARBA00009809"/>
    </source>
</evidence>
<dbReference type="InterPro" id="IPR031330">
    <property type="entry name" value="Gly_Hdrlase_35_cat"/>
</dbReference>
<comment type="catalytic activity">
    <reaction evidence="4">
        <text>Hydrolysis of terminal non-reducing beta-D-galactose residues in beta-D-galactosides.</text>
        <dbReference type="EC" id="3.2.1.23"/>
    </reaction>
</comment>
<accession>A0A402CUJ6</accession>
<evidence type="ECO:0000256" key="2">
    <source>
        <dbReference type="ARBA" id="ARBA00022801"/>
    </source>
</evidence>
<dbReference type="GO" id="GO:0004565">
    <property type="term" value="F:beta-galactosidase activity"/>
    <property type="evidence" value="ECO:0007669"/>
    <property type="project" value="UniProtKB-EC"/>
</dbReference>
<dbReference type="InterPro" id="IPR019801">
    <property type="entry name" value="Glyco_hydro_35_CS"/>
</dbReference>
<dbReference type="InterPro" id="IPR013222">
    <property type="entry name" value="Glyco_hyd_98_carb-bd"/>
</dbReference>
<keyword evidence="7" id="KW-1185">Reference proteome</keyword>
<name>A0A402CUJ6_9BACT</name>
<dbReference type="Gene3D" id="2.102.20.10">
    <property type="entry name" value="Beta-galactosidase, domain 2"/>
    <property type="match status" value="1"/>
</dbReference>
<comment type="similarity">
    <text evidence="1 5">Belongs to the glycosyl hydrolase 35 family.</text>
</comment>
<dbReference type="SUPFAM" id="SSF51445">
    <property type="entry name" value="(Trans)glycosidases"/>
    <property type="match status" value="1"/>
</dbReference>
<organism evidence="6 7">
    <name type="scientific">Capsulimonas corticalis</name>
    <dbReference type="NCBI Taxonomy" id="2219043"/>
    <lineage>
        <taxon>Bacteria</taxon>
        <taxon>Bacillati</taxon>
        <taxon>Armatimonadota</taxon>
        <taxon>Armatimonadia</taxon>
        <taxon>Capsulimonadales</taxon>
        <taxon>Capsulimonadaceae</taxon>
        <taxon>Capsulimonas</taxon>
    </lineage>
</organism>
<reference evidence="6 7" key="1">
    <citation type="journal article" date="2019" name="Int. J. Syst. Evol. Microbiol.">
        <title>Capsulimonas corticalis gen. nov., sp. nov., an aerobic capsulated bacterium, of a novel bacterial order, Capsulimonadales ord. nov., of the class Armatimonadia of the phylum Armatimonadetes.</title>
        <authorList>
            <person name="Li J."/>
            <person name="Kudo C."/>
            <person name="Tonouchi A."/>
        </authorList>
    </citation>
    <scope>NUCLEOTIDE SEQUENCE [LARGE SCALE GENOMIC DNA]</scope>
    <source>
        <strain evidence="6 7">AX-7</strain>
    </source>
</reference>
<gene>
    <name evidence="6" type="ORF">CCAX7_10500</name>
</gene>
<dbReference type="EC" id="3.2.1.23" evidence="4"/>
<dbReference type="InterPro" id="IPR017853">
    <property type="entry name" value="GH"/>
</dbReference>
<dbReference type="RefSeq" id="WP_165864130.1">
    <property type="nucleotide sequence ID" value="NZ_AP025739.1"/>
</dbReference>
<dbReference type="SMART" id="SM00776">
    <property type="entry name" value="NPCBM"/>
    <property type="match status" value="1"/>
</dbReference>
<dbReference type="PROSITE" id="PS01182">
    <property type="entry name" value="GLYCOSYL_HYDROL_F35"/>
    <property type="match status" value="1"/>
</dbReference>
<dbReference type="Pfam" id="PF08305">
    <property type="entry name" value="NPCBM"/>
    <property type="match status" value="1"/>
</dbReference>
<dbReference type="InterPro" id="IPR038637">
    <property type="entry name" value="NPCBM_sf"/>
</dbReference>
<dbReference type="AlphaFoldDB" id="A0A402CUJ6"/>